<dbReference type="EMBL" id="SRYG01000017">
    <property type="protein sequence ID" value="TGY65479.1"/>
    <property type="molecule type" value="Genomic_DNA"/>
</dbReference>
<keyword evidence="2" id="KW-1185">Reference proteome</keyword>
<name>A0AC61R5Z0_9FIRM</name>
<comment type="caution">
    <text evidence="1">The sequence shown here is derived from an EMBL/GenBank/DDBJ whole genome shotgun (WGS) entry which is preliminary data.</text>
</comment>
<accession>A0AC61R5Z0</accession>
<organism evidence="1 2">
    <name type="scientific">Dubosiella muris</name>
    <dbReference type="NCBI Taxonomy" id="3038133"/>
    <lineage>
        <taxon>Bacteria</taxon>
        <taxon>Bacillati</taxon>
        <taxon>Bacillota</taxon>
        <taxon>Erysipelotrichia</taxon>
        <taxon>Erysipelotrichales</taxon>
        <taxon>Erysipelotrichaceae</taxon>
        <taxon>Dubosiella</taxon>
    </lineage>
</organism>
<proteinExistence type="predicted"/>
<reference evidence="1" key="1">
    <citation type="submission" date="2019-04" db="EMBL/GenBank/DDBJ databases">
        <title>Microbes associate with the intestines of laboratory mice.</title>
        <authorList>
            <person name="Navarre W."/>
            <person name="Wong E."/>
            <person name="Huang K."/>
            <person name="Tropini C."/>
            <person name="Ng K."/>
            <person name="Yu B."/>
        </authorList>
    </citation>
    <scope>NUCLEOTIDE SEQUENCE</scope>
    <source>
        <strain evidence="1">NM09_H32</strain>
    </source>
</reference>
<evidence type="ECO:0000313" key="1">
    <source>
        <dbReference type="EMBL" id="TGY65479.1"/>
    </source>
</evidence>
<gene>
    <name evidence="1" type="ORF">E5336_08675</name>
</gene>
<sequence>MTKKIAETSTWIGTIGIVVLLVYFYTQGYFTNPAALQNLLASTGWLAPLIFIFIQIVQVVIPIIPGGISCAIGVIAFGPALGFLYNYAGLVIGSIIAFLLARRYGKSFILKFVSEAQYNKYVAWLDKGKKFDWFFAAAIFLPCAPDDVLCMIAGLTNMSLTKFTTIIVLGKPLALLVYSTSLTALLSMLG</sequence>
<dbReference type="Proteomes" id="UP000308836">
    <property type="component" value="Unassembled WGS sequence"/>
</dbReference>
<protein>
    <submittedName>
        <fullName evidence="1">TVP38/TMEM64 family protein</fullName>
    </submittedName>
</protein>
<evidence type="ECO:0000313" key="2">
    <source>
        <dbReference type="Proteomes" id="UP000308836"/>
    </source>
</evidence>